<dbReference type="GO" id="GO:0051287">
    <property type="term" value="F:NAD binding"/>
    <property type="evidence" value="ECO:0007669"/>
    <property type="project" value="TreeGrafter"/>
</dbReference>
<dbReference type="Gene3D" id="3.40.50.720">
    <property type="entry name" value="NAD(P)-binding Rossmann-like Domain"/>
    <property type="match status" value="1"/>
</dbReference>
<evidence type="ECO:0000256" key="6">
    <source>
        <dbReference type="ARBA" id="ARBA00023002"/>
    </source>
</evidence>
<keyword evidence="7" id="KW-0520">NAD</keyword>
<dbReference type="Pfam" id="PF12242">
    <property type="entry name" value="Eno-Rase_NADH_b"/>
    <property type="match status" value="1"/>
</dbReference>
<sequence length="397" mass="44938">MIIKPSIRSNFFTNAHPLGCKQNVVNQINEAKKYPKFKGPKNVLIIGGSSGYGLASRIALAYGAGSNTINVSFENDPKGSKTGSAGWWNNIYFQEFAKETGNIHKDFVGDAFSLDMKNEVVKFVKENLGNLDLVIYSLASGGRLNYETNELIRSHIKAIGEEAEGKTIDIIERKIRDLKVATATEQDIEDTIFVMGGSDWNDWIDILDDHQILNHRCKTIAYTYIGGPTTEKIYRGGTIGKAKEDLENHAKVMNQLLKTKYEGEALISSSKAVTTKASVFIPQMTIYVSCLFDVMVRRNVHETILGHKYRLFKDMIYGSNRITDQENRIRLDHLEMDEAIQEETIKLMTSSTNDEILSLKGTDMFLKEFYQINGFEFDNIDYEKEVDLDTLSEKKPY</sequence>
<dbReference type="InterPro" id="IPR024906">
    <property type="entry name" value="Eno_Rdtase_FAD-bd_dom"/>
</dbReference>
<organism evidence="14 15">
    <name type="scientific">Peloplasma aerotolerans</name>
    <dbReference type="NCBI Taxonomy" id="3044389"/>
    <lineage>
        <taxon>Bacteria</taxon>
        <taxon>Bacillati</taxon>
        <taxon>Mycoplasmatota</taxon>
        <taxon>Mollicutes</taxon>
        <taxon>Acholeplasmatales</taxon>
        <taxon>Acholeplasmataceae</taxon>
        <taxon>Peloplasma</taxon>
    </lineage>
</organism>
<keyword evidence="15" id="KW-1185">Reference proteome</keyword>
<evidence type="ECO:0000256" key="1">
    <source>
        <dbReference type="ARBA" id="ARBA00005189"/>
    </source>
</evidence>
<comment type="catalytic activity">
    <reaction evidence="10">
        <text>a 2,3-saturated acyl-CoA + NAD(+) = a (2E)-enoyl-CoA + NADH + H(+)</text>
        <dbReference type="Rhea" id="RHEA:18177"/>
        <dbReference type="ChEBI" id="CHEBI:15378"/>
        <dbReference type="ChEBI" id="CHEBI:57540"/>
        <dbReference type="ChEBI" id="CHEBI:57945"/>
        <dbReference type="ChEBI" id="CHEBI:58856"/>
        <dbReference type="ChEBI" id="CHEBI:65111"/>
        <dbReference type="EC" id="1.3.1.44"/>
    </reaction>
</comment>
<dbReference type="PANTHER" id="PTHR37480">
    <property type="entry name" value="ENOYL-[ACYL-CARRIER-PROTEIN] REDUCTASE [NADH]"/>
    <property type="match status" value="1"/>
</dbReference>
<dbReference type="Pfam" id="PF12241">
    <property type="entry name" value="Enoyl_reductase"/>
    <property type="match status" value="1"/>
</dbReference>
<dbReference type="AlphaFoldDB" id="A0AAW6UE81"/>
<dbReference type="EC" id="1.3.1.44" evidence="3"/>
<protein>
    <recommendedName>
        <fullName evidence="3">trans-2-enoyl-CoA reductase (NAD(+))</fullName>
        <ecNumber evidence="3">1.3.1.44</ecNumber>
    </recommendedName>
</protein>
<dbReference type="RefSeq" id="WP_282839744.1">
    <property type="nucleotide sequence ID" value="NZ_JASCXW010000024.1"/>
</dbReference>
<gene>
    <name evidence="14" type="ORF">QJ521_07035</name>
</gene>
<feature type="domain" description="Trans-2-enoyl-CoA reductase-like NAD(P)H binding" evidence="13">
    <location>
        <begin position="2"/>
        <end position="78"/>
    </location>
</feature>
<dbReference type="InterPro" id="IPR010758">
    <property type="entry name" value="Trans-2-enoyl-CoA_reductase"/>
</dbReference>
<comment type="caution">
    <text evidence="14">The sequence shown here is derived from an EMBL/GenBank/DDBJ whole genome shotgun (WGS) entry which is preliminary data.</text>
</comment>
<keyword evidence="4" id="KW-0444">Lipid biosynthesis</keyword>
<keyword evidence="8" id="KW-0443">Lipid metabolism</keyword>
<evidence type="ECO:0000259" key="11">
    <source>
        <dbReference type="Pfam" id="PF07055"/>
    </source>
</evidence>
<evidence type="ECO:0000313" key="15">
    <source>
        <dbReference type="Proteomes" id="UP001431532"/>
    </source>
</evidence>
<name>A0AAW6UE81_9MOLU</name>
<evidence type="ECO:0000313" key="14">
    <source>
        <dbReference type="EMBL" id="MDI6453313.1"/>
    </source>
</evidence>
<comment type="pathway">
    <text evidence="1">Lipid metabolism.</text>
</comment>
<evidence type="ECO:0000256" key="5">
    <source>
        <dbReference type="ARBA" id="ARBA00022832"/>
    </source>
</evidence>
<evidence type="ECO:0000256" key="9">
    <source>
        <dbReference type="ARBA" id="ARBA00023160"/>
    </source>
</evidence>
<dbReference type="EMBL" id="JASCXW010000024">
    <property type="protein sequence ID" value="MDI6453313.1"/>
    <property type="molecule type" value="Genomic_DNA"/>
</dbReference>
<dbReference type="InterPro" id="IPR024910">
    <property type="entry name" value="Enoyl-CoA_Rdtase_cat_dom"/>
</dbReference>
<dbReference type="Proteomes" id="UP001431532">
    <property type="component" value="Unassembled WGS sequence"/>
</dbReference>
<keyword evidence="9" id="KW-0275">Fatty acid biosynthesis</keyword>
<evidence type="ECO:0000256" key="4">
    <source>
        <dbReference type="ARBA" id="ARBA00022516"/>
    </source>
</evidence>
<comment type="subunit">
    <text evidence="2">Monomer.</text>
</comment>
<evidence type="ECO:0000259" key="13">
    <source>
        <dbReference type="Pfam" id="PF12242"/>
    </source>
</evidence>
<reference evidence="14" key="1">
    <citation type="submission" date="2023-05" db="EMBL/GenBank/DDBJ databases">
        <title>Mariniplasma microaerophilum sp. nov., a novel anaerobic mollicute isolated from terrestrial mud volcano, Taman Peninsula, Russia.</title>
        <authorList>
            <person name="Khomyakova M.A."/>
            <person name="Merkel A.Y."/>
            <person name="Slobodkin A.I."/>
        </authorList>
    </citation>
    <scope>NUCLEOTIDE SEQUENCE</scope>
    <source>
        <strain evidence="14">M4Ah</strain>
    </source>
</reference>
<dbReference type="PANTHER" id="PTHR37480:SF1">
    <property type="entry name" value="ENOYL-[ACYL-CARRIER-PROTEIN] REDUCTASE [NADH]"/>
    <property type="match status" value="1"/>
</dbReference>
<keyword evidence="6" id="KW-0560">Oxidoreductase</keyword>
<dbReference type="NCBIfam" id="NF010177">
    <property type="entry name" value="PRK13656.1"/>
    <property type="match status" value="1"/>
</dbReference>
<evidence type="ECO:0000256" key="2">
    <source>
        <dbReference type="ARBA" id="ARBA00011245"/>
    </source>
</evidence>
<proteinExistence type="predicted"/>
<evidence type="ECO:0000256" key="3">
    <source>
        <dbReference type="ARBA" id="ARBA00011983"/>
    </source>
</evidence>
<feature type="domain" description="Enoyl reductase FAD binding" evidence="11">
    <location>
        <begin position="323"/>
        <end position="386"/>
    </location>
</feature>
<evidence type="ECO:0000259" key="12">
    <source>
        <dbReference type="Pfam" id="PF12241"/>
    </source>
</evidence>
<dbReference type="InterPro" id="IPR050048">
    <property type="entry name" value="FabV-like_NADH_b"/>
</dbReference>
<accession>A0AAW6UE81</accession>
<evidence type="ECO:0000256" key="7">
    <source>
        <dbReference type="ARBA" id="ARBA00023027"/>
    </source>
</evidence>
<evidence type="ECO:0000256" key="8">
    <source>
        <dbReference type="ARBA" id="ARBA00023098"/>
    </source>
</evidence>
<feature type="domain" description="Trans-2-enoyl-CoA reductase catalytic" evidence="12">
    <location>
        <begin position="81"/>
        <end position="317"/>
    </location>
</feature>
<keyword evidence="5" id="KW-0276">Fatty acid metabolism</keyword>
<dbReference type="NCBIfam" id="NF043048">
    <property type="entry name" value="EnoyACPredFabV"/>
    <property type="match status" value="1"/>
</dbReference>
<dbReference type="GO" id="GO:0006633">
    <property type="term" value="P:fatty acid biosynthetic process"/>
    <property type="evidence" value="ECO:0007669"/>
    <property type="project" value="UniProtKB-KW"/>
</dbReference>
<evidence type="ECO:0000256" key="10">
    <source>
        <dbReference type="ARBA" id="ARBA00048302"/>
    </source>
</evidence>
<dbReference type="Pfam" id="PF07055">
    <property type="entry name" value="Eno-Rase_FAD_bd"/>
    <property type="match status" value="1"/>
</dbReference>
<dbReference type="GO" id="GO:0050343">
    <property type="term" value="F:trans-2-enoyl-CoA reductase (NADH) activity"/>
    <property type="evidence" value="ECO:0007669"/>
    <property type="project" value="UniProtKB-EC"/>
</dbReference>
<dbReference type="GO" id="GO:0004318">
    <property type="term" value="F:enoyl-[acyl-carrier-protein] reductase (NADH) activity"/>
    <property type="evidence" value="ECO:0007669"/>
    <property type="project" value="TreeGrafter"/>
</dbReference>